<keyword evidence="2" id="KW-1185">Reference proteome</keyword>
<gene>
    <name evidence="1" type="ORF">H0235_011485</name>
</gene>
<evidence type="ECO:0000313" key="2">
    <source>
        <dbReference type="Proteomes" id="UP000600918"/>
    </source>
</evidence>
<evidence type="ECO:0000313" key="1">
    <source>
        <dbReference type="EMBL" id="KAF7416954.1"/>
    </source>
</evidence>
<dbReference type="Proteomes" id="UP000600918">
    <property type="component" value="Unassembled WGS sequence"/>
</dbReference>
<proteinExistence type="predicted"/>
<organism evidence="1 2">
    <name type="scientific">Vespula pensylvanica</name>
    <name type="common">Western yellow jacket</name>
    <name type="synonym">Wasp</name>
    <dbReference type="NCBI Taxonomy" id="30213"/>
    <lineage>
        <taxon>Eukaryota</taxon>
        <taxon>Metazoa</taxon>
        <taxon>Ecdysozoa</taxon>
        <taxon>Arthropoda</taxon>
        <taxon>Hexapoda</taxon>
        <taxon>Insecta</taxon>
        <taxon>Pterygota</taxon>
        <taxon>Neoptera</taxon>
        <taxon>Endopterygota</taxon>
        <taxon>Hymenoptera</taxon>
        <taxon>Apocrita</taxon>
        <taxon>Aculeata</taxon>
        <taxon>Vespoidea</taxon>
        <taxon>Vespidae</taxon>
        <taxon>Vespinae</taxon>
        <taxon>Vespula</taxon>
    </lineage>
</organism>
<dbReference type="EMBL" id="JACSDY010000010">
    <property type="protein sequence ID" value="KAF7416954.1"/>
    <property type="molecule type" value="Genomic_DNA"/>
</dbReference>
<accession>A0A834NS18</accession>
<comment type="caution">
    <text evidence="1">The sequence shown here is derived from an EMBL/GenBank/DDBJ whole genome shotgun (WGS) entry which is preliminary data.</text>
</comment>
<reference evidence="1" key="1">
    <citation type="journal article" date="2020" name="G3 (Bethesda)">
        <title>High-Quality Assemblies for Three Invasive Social Wasps from the &lt;i&gt;Vespula&lt;/i&gt; Genus.</title>
        <authorList>
            <person name="Harrop T.W.R."/>
            <person name="Guhlin J."/>
            <person name="McLaughlin G.M."/>
            <person name="Permina E."/>
            <person name="Stockwell P."/>
            <person name="Gilligan J."/>
            <person name="Le Lec M.F."/>
            <person name="Gruber M.A.M."/>
            <person name="Quinn O."/>
            <person name="Lovegrove M."/>
            <person name="Duncan E.J."/>
            <person name="Remnant E.J."/>
            <person name="Van Eeckhoven J."/>
            <person name="Graham B."/>
            <person name="Knapp R.A."/>
            <person name="Langford K.W."/>
            <person name="Kronenberg Z."/>
            <person name="Press M.O."/>
            <person name="Eacker S.M."/>
            <person name="Wilson-Rankin E.E."/>
            <person name="Purcell J."/>
            <person name="Lester P.J."/>
            <person name="Dearden P.K."/>
        </authorList>
    </citation>
    <scope>NUCLEOTIDE SEQUENCE</scope>
    <source>
        <strain evidence="1">Volc-1</strain>
    </source>
</reference>
<name>A0A834NS18_VESPE</name>
<sequence>MIVVGDSIGHGLLGEIGVKCEDARQQRDKRGVEKFLFPEERQLIKIITCQCCRVTNDYGSQYSCLSNAFE</sequence>
<protein>
    <submittedName>
        <fullName evidence="1">Uncharacterized protein</fullName>
    </submittedName>
</protein>
<dbReference type="AlphaFoldDB" id="A0A834NS18"/>